<name>A0AAV8XXU9_9CUCU</name>
<keyword evidence="3" id="KW-1185">Reference proteome</keyword>
<evidence type="ECO:0000313" key="3">
    <source>
        <dbReference type="Proteomes" id="UP001162156"/>
    </source>
</evidence>
<dbReference type="Proteomes" id="UP001162156">
    <property type="component" value="Unassembled WGS sequence"/>
</dbReference>
<protein>
    <recommendedName>
        <fullName evidence="1">PiggyBac transposable element-derived protein domain-containing protein</fullName>
    </recommendedName>
</protein>
<dbReference type="Pfam" id="PF13843">
    <property type="entry name" value="DDE_Tnp_1_7"/>
    <property type="match status" value="1"/>
</dbReference>
<feature type="domain" description="PiggyBac transposable element-derived protein" evidence="1">
    <location>
        <begin position="11"/>
        <end position="94"/>
    </location>
</feature>
<accession>A0AAV8XXU9</accession>
<organism evidence="2 3">
    <name type="scientific">Rhamnusium bicolor</name>
    <dbReference type="NCBI Taxonomy" id="1586634"/>
    <lineage>
        <taxon>Eukaryota</taxon>
        <taxon>Metazoa</taxon>
        <taxon>Ecdysozoa</taxon>
        <taxon>Arthropoda</taxon>
        <taxon>Hexapoda</taxon>
        <taxon>Insecta</taxon>
        <taxon>Pterygota</taxon>
        <taxon>Neoptera</taxon>
        <taxon>Endopterygota</taxon>
        <taxon>Coleoptera</taxon>
        <taxon>Polyphaga</taxon>
        <taxon>Cucujiformia</taxon>
        <taxon>Chrysomeloidea</taxon>
        <taxon>Cerambycidae</taxon>
        <taxon>Lepturinae</taxon>
        <taxon>Rhagiini</taxon>
        <taxon>Rhamnusium</taxon>
    </lineage>
</organism>
<comment type="caution">
    <text evidence="2">The sequence shown here is derived from an EMBL/GenBank/DDBJ whole genome shotgun (WGS) entry which is preliminary data.</text>
</comment>
<dbReference type="InterPro" id="IPR029526">
    <property type="entry name" value="PGBD"/>
</dbReference>
<proteinExistence type="predicted"/>
<evidence type="ECO:0000259" key="1">
    <source>
        <dbReference type="Pfam" id="PF13843"/>
    </source>
</evidence>
<evidence type="ECO:0000313" key="2">
    <source>
        <dbReference type="EMBL" id="KAJ8943327.1"/>
    </source>
</evidence>
<dbReference type="EMBL" id="JANEYF010002687">
    <property type="protein sequence ID" value="KAJ8943327.1"/>
    <property type="molecule type" value="Genomic_DNA"/>
</dbReference>
<gene>
    <name evidence="2" type="ORF">NQ314_009787</name>
</gene>
<sequence>MPTKKGFHDFNVTNDDIYKYFAIILLSGYNPVTSRRVYWETKADTHNTLVANSMPRNRFEQIHRFLHFNDNPKINKNDKLYKIRPSTDHINKLSTDCIQPLGKYFSRTKQWNHIMDDIR</sequence>
<dbReference type="InterPro" id="IPR052638">
    <property type="entry name" value="PiggyBac_TE-derived"/>
</dbReference>
<dbReference type="AlphaFoldDB" id="A0AAV8XXU9"/>
<reference evidence="2" key="1">
    <citation type="journal article" date="2023" name="Insect Mol. Biol.">
        <title>Genome sequencing provides insights into the evolution of gene families encoding plant cell wall-degrading enzymes in longhorned beetles.</title>
        <authorList>
            <person name="Shin N.R."/>
            <person name="Okamura Y."/>
            <person name="Kirsch R."/>
            <person name="Pauchet Y."/>
        </authorList>
    </citation>
    <scope>NUCLEOTIDE SEQUENCE</scope>
    <source>
        <strain evidence="2">RBIC_L_NR</strain>
    </source>
</reference>
<dbReference type="PANTHER" id="PTHR47055">
    <property type="entry name" value="DDE_TNP_1_7 DOMAIN-CONTAINING PROTEIN"/>
    <property type="match status" value="1"/>
</dbReference>
<dbReference type="GO" id="GO:0043565">
    <property type="term" value="F:sequence-specific DNA binding"/>
    <property type="evidence" value="ECO:0007669"/>
    <property type="project" value="TreeGrafter"/>
</dbReference>
<dbReference type="PANTHER" id="PTHR47055:SF3">
    <property type="entry name" value="PHORBOL-ESTER_DAG-TYPE DOMAIN-CONTAINING PROTEIN"/>
    <property type="match status" value="1"/>
</dbReference>